<comment type="caution">
    <text evidence="1">The sequence shown here is derived from an EMBL/GenBank/DDBJ whole genome shotgun (WGS) entry which is preliminary data.</text>
</comment>
<reference evidence="2" key="1">
    <citation type="submission" date="2016-11" db="EMBL/GenBank/DDBJ databases">
        <authorList>
            <person name="Jaros S."/>
            <person name="Januszkiewicz K."/>
            <person name="Wedrychowicz H."/>
        </authorList>
    </citation>
    <scope>NUCLEOTIDE SEQUENCE [LARGE SCALE GENOMIC DNA]</scope>
    <source>
        <strain evidence="2">CGMCC 4.3555</strain>
    </source>
</reference>
<dbReference type="RefSeq" id="WP_143179670.1">
    <property type="nucleotide sequence ID" value="NZ_FRBK01000011.1"/>
</dbReference>
<dbReference type="Proteomes" id="UP000184388">
    <property type="component" value="Unassembled WGS sequence"/>
</dbReference>
<dbReference type="EMBL" id="FRBK01000011">
    <property type="protein sequence ID" value="SHM52319.1"/>
    <property type="molecule type" value="Genomic_DNA"/>
</dbReference>
<sequence length="154" mass="16966">MSSTRPTRLEPMLDDVVAYLLPTESPDRWPGAVLRAAQLPSPGWGGPHQVTDLRCLAMVLHALAEERRQSAEDVPLGALQGAFHESSAEEEPRALRDRVTAVVDATGMYTRERGYSPLGVVWSELIYQWEPDEPMSDMPPGPSELRYAAARLAA</sequence>
<proteinExistence type="predicted"/>
<name>A0A9X8N0H8_9ACTN</name>
<protein>
    <submittedName>
        <fullName evidence="1">Uncharacterized protein</fullName>
    </submittedName>
</protein>
<dbReference type="AlphaFoldDB" id="A0A9X8N0H8"/>
<accession>A0A9X8N0H8</accession>
<organism evidence="1 2">
    <name type="scientific">Streptomyces yunnanensis</name>
    <dbReference type="NCBI Taxonomy" id="156453"/>
    <lineage>
        <taxon>Bacteria</taxon>
        <taxon>Bacillati</taxon>
        <taxon>Actinomycetota</taxon>
        <taxon>Actinomycetes</taxon>
        <taxon>Kitasatosporales</taxon>
        <taxon>Streptomycetaceae</taxon>
        <taxon>Streptomyces</taxon>
    </lineage>
</organism>
<evidence type="ECO:0000313" key="1">
    <source>
        <dbReference type="EMBL" id="SHM52319.1"/>
    </source>
</evidence>
<gene>
    <name evidence="1" type="ORF">SAMN05216268_111296</name>
</gene>
<evidence type="ECO:0000313" key="2">
    <source>
        <dbReference type="Proteomes" id="UP000184388"/>
    </source>
</evidence>